<dbReference type="AlphaFoldDB" id="A0A4R2LD10"/>
<comment type="caution">
    <text evidence="10">The sequence shown here is derived from an EMBL/GenBank/DDBJ whole genome shotgun (WGS) entry which is preliminary data.</text>
</comment>
<evidence type="ECO:0000259" key="9">
    <source>
        <dbReference type="PROSITE" id="PS50109"/>
    </source>
</evidence>
<dbReference type="PROSITE" id="PS50109">
    <property type="entry name" value="HIS_KIN"/>
    <property type="match status" value="1"/>
</dbReference>
<sequence length="492" mass="52768">MKRWLRTRGAWWLAWLGLTLAGAAWLAQGELLRLRDAFDTEARIAHRLLSQQVVQHDAVLVTLALLDSGATNARPEQRLSSVYPSILAVQRREHGADWSDAAHAAALAAAETRSRASHHPALATLDLPAGRYQLVIGAEPTSYALDIDLAATVPWRDWPMDPAQSPVRVALEHGDQRFVIQPGRAAEGRWRFGMRKTLASESQNLDLVASRGITVADLPWGRIAAWALAVAALLGGGRALQRQRTARRRAEELLRLGQVARLNALGELAAGMAHELNQPLTAVLANTQAARRLLDDDEPDLDTARSAMGQAVTQARRAAEVVGRLRRAVERPGGGVQPVVLQEAVHAALHLLEPECAKRGVAVRFDAAAQAPVRVLADPVALEQIVHNLLMNALQALEEVPPPQRRIAIDASAGADTGTLRLSDSGVGIAPELLPKLFEPFFSTRAGGLGLGLSLCETLAGEMGGALRARPGQAHGACFELELPLAGRNATP</sequence>
<dbReference type="InterPro" id="IPR036890">
    <property type="entry name" value="HATPase_C_sf"/>
</dbReference>
<dbReference type="SMART" id="SM00387">
    <property type="entry name" value="HATPase_c"/>
    <property type="match status" value="1"/>
</dbReference>
<dbReference type="Proteomes" id="UP000295765">
    <property type="component" value="Unassembled WGS sequence"/>
</dbReference>
<protein>
    <recommendedName>
        <fullName evidence="2">histidine kinase</fullName>
        <ecNumber evidence="2">2.7.13.3</ecNumber>
    </recommendedName>
</protein>
<dbReference type="Gene3D" id="3.30.565.10">
    <property type="entry name" value="Histidine kinase-like ATPase, C-terminal domain"/>
    <property type="match status" value="1"/>
</dbReference>
<dbReference type="InterPro" id="IPR003594">
    <property type="entry name" value="HATPase_dom"/>
</dbReference>
<keyword evidence="8" id="KW-0902">Two-component regulatory system</keyword>
<keyword evidence="5" id="KW-0547">Nucleotide-binding</keyword>
<dbReference type="InterPro" id="IPR004358">
    <property type="entry name" value="Sig_transdc_His_kin-like_C"/>
</dbReference>
<accession>A0A4R2LD10</accession>
<dbReference type="GO" id="GO:0005524">
    <property type="term" value="F:ATP binding"/>
    <property type="evidence" value="ECO:0007669"/>
    <property type="project" value="UniProtKB-KW"/>
</dbReference>
<organism evidence="10 11">
    <name type="scientific">Plasticicumulans lactativorans</name>
    <dbReference type="NCBI Taxonomy" id="1133106"/>
    <lineage>
        <taxon>Bacteria</taxon>
        <taxon>Pseudomonadati</taxon>
        <taxon>Pseudomonadota</taxon>
        <taxon>Gammaproteobacteria</taxon>
        <taxon>Candidatus Competibacteraceae</taxon>
        <taxon>Plasticicumulans</taxon>
    </lineage>
</organism>
<name>A0A4R2LD10_9GAMM</name>
<dbReference type="PRINTS" id="PR00344">
    <property type="entry name" value="BCTRLSENSOR"/>
</dbReference>
<dbReference type="SUPFAM" id="SSF55874">
    <property type="entry name" value="ATPase domain of HSP90 chaperone/DNA topoisomerase II/histidine kinase"/>
    <property type="match status" value="1"/>
</dbReference>
<dbReference type="InterPro" id="IPR005467">
    <property type="entry name" value="His_kinase_dom"/>
</dbReference>
<comment type="catalytic activity">
    <reaction evidence="1">
        <text>ATP + protein L-histidine = ADP + protein N-phospho-L-histidine.</text>
        <dbReference type="EC" id="2.7.13.3"/>
    </reaction>
</comment>
<gene>
    <name evidence="10" type="ORF">EV699_11273</name>
</gene>
<dbReference type="InterPro" id="IPR036097">
    <property type="entry name" value="HisK_dim/P_sf"/>
</dbReference>
<evidence type="ECO:0000256" key="1">
    <source>
        <dbReference type="ARBA" id="ARBA00000085"/>
    </source>
</evidence>
<keyword evidence="6" id="KW-0418">Kinase</keyword>
<keyword evidence="11" id="KW-1185">Reference proteome</keyword>
<evidence type="ECO:0000256" key="2">
    <source>
        <dbReference type="ARBA" id="ARBA00012438"/>
    </source>
</evidence>
<dbReference type="Gene3D" id="1.10.287.130">
    <property type="match status" value="1"/>
</dbReference>
<keyword evidence="4" id="KW-0808">Transferase</keyword>
<dbReference type="Pfam" id="PF02518">
    <property type="entry name" value="HATPase_c"/>
    <property type="match status" value="1"/>
</dbReference>
<evidence type="ECO:0000256" key="4">
    <source>
        <dbReference type="ARBA" id="ARBA00022679"/>
    </source>
</evidence>
<dbReference type="CDD" id="cd00082">
    <property type="entry name" value="HisKA"/>
    <property type="match status" value="1"/>
</dbReference>
<evidence type="ECO:0000256" key="3">
    <source>
        <dbReference type="ARBA" id="ARBA00022553"/>
    </source>
</evidence>
<dbReference type="Pfam" id="PF00512">
    <property type="entry name" value="HisKA"/>
    <property type="match status" value="1"/>
</dbReference>
<evidence type="ECO:0000313" key="11">
    <source>
        <dbReference type="Proteomes" id="UP000295765"/>
    </source>
</evidence>
<dbReference type="InterPro" id="IPR003661">
    <property type="entry name" value="HisK_dim/P_dom"/>
</dbReference>
<evidence type="ECO:0000256" key="5">
    <source>
        <dbReference type="ARBA" id="ARBA00022741"/>
    </source>
</evidence>
<evidence type="ECO:0000256" key="8">
    <source>
        <dbReference type="ARBA" id="ARBA00023012"/>
    </source>
</evidence>
<evidence type="ECO:0000313" key="10">
    <source>
        <dbReference type="EMBL" id="TCO80738.1"/>
    </source>
</evidence>
<dbReference type="OrthoDB" id="1931120at2"/>
<keyword evidence="3" id="KW-0597">Phosphoprotein</keyword>
<dbReference type="GO" id="GO:0000155">
    <property type="term" value="F:phosphorelay sensor kinase activity"/>
    <property type="evidence" value="ECO:0007669"/>
    <property type="project" value="InterPro"/>
</dbReference>
<reference evidence="10 11" key="1">
    <citation type="submission" date="2019-03" db="EMBL/GenBank/DDBJ databases">
        <title>Genomic Encyclopedia of Type Strains, Phase IV (KMG-IV): sequencing the most valuable type-strain genomes for metagenomic binning, comparative biology and taxonomic classification.</title>
        <authorList>
            <person name="Goeker M."/>
        </authorList>
    </citation>
    <scope>NUCLEOTIDE SEQUENCE [LARGE SCALE GENOMIC DNA]</scope>
    <source>
        <strain evidence="10 11">DSM 25287</strain>
    </source>
</reference>
<feature type="domain" description="Histidine kinase" evidence="9">
    <location>
        <begin position="271"/>
        <end position="487"/>
    </location>
</feature>
<dbReference type="PANTHER" id="PTHR43065">
    <property type="entry name" value="SENSOR HISTIDINE KINASE"/>
    <property type="match status" value="1"/>
</dbReference>
<dbReference type="PANTHER" id="PTHR43065:SF10">
    <property type="entry name" value="PEROXIDE STRESS-ACTIVATED HISTIDINE KINASE MAK3"/>
    <property type="match status" value="1"/>
</dbReference>
<keyword evidence="7" id="KW-0067">ATP-binding</keyword>
<evidence type="ECO:0000256" key="7">
    <source>
        <dbReference type="ARBA" id="ARBA00022840"/>
    </source>
</evidence>
<dbReference type="RefSeq" id="WP_132542965.1">
    <property type="nucleotide sequence ID" value="NZ_SLWY01000012.1"/>
</dbReference>
<dbReference type="EC" id="2.7.13.3" evidence="2"/>
<proteinExistence type="predicted"/>
<evidence type="ECO:0000256" key="6">
    <source>
        <dbReference type="ARBA" id="ARBA00022777"/>
    </source>
</evidence>
<dbReference type="EMBL" id="SLWY01000012">
    <property type="protein sequence ID" value="TCO80738.1"/>
    <property type="molecule type" value="Genomic_DNA"/>
</dbReference>
<dbReference type="SMART" id="SM00388">
    <property type="entry name" value="HisKA"/>
    <property type="match status" value="1"/>
</dbReference>
<dbReference type="SUPFAM" id="SSF47384">
    <property type="entry name" value="Homodimeric domain of signal transducing histidine kinase"/>
    <property type="match status" value="1"/>
</dbReference>